<dbReference type="RefSeq" id="WP_201844958.1">
    <property type="nucleotide sequence ID" value="NZ_JABBYC010000001.1"/>
</dbReference>
<feature type="transmembrane region" description="Helical" evidence="2">
    <location>
        <begin position="79"/>
        <end position="99"/>
    </location>
</feature>
<evidence type="ECO:0000313" key="3">
    <source>
        <dbReference type="EMBL" id="MBL0884700.1"/>
    </source>
</evidence>
<keyword evidence="4" id="KW-1185">Reference proteome</keyword>
<evidence type="ECO:0000313" key="4">
    <source>
        <dbReference type="Proteomes" id="UP000675409"/>
    </source>
</evidence>
<sequence length="133" mass="13443">MNENTHGPDEAPESTGSSPGIHENGMAPQEDTATQEGTRPEEDTVTKQDTVTYEAPDAGTANPPATPPAASQGPRVGTIVWGLVVLAVGLGVLAATAGARIDVSFAAILLLGGAGIALVAGSIVSSFRRRNEP</sequence>
<feature type="transmembrane region" description="Helical" evidence="2">
    <location>
        <begin position="105"/>
        <end position="127"/>
    </location>
</feature>
<reference evidence="3 4" key="1">
    <citation type="journal article" date="2021" name="Arch. Microbiol.">
        <title>Myceligenerans indicum sp. nov., an actinobacterium isolated from mangrove sediment of Sundarbans, India.</title>
        <authorList>
            <person name="Asha K."/>
            <person name="Bhadury P."/>
        </authorList>
    </citation>
    <scope>NUCLEOTIDE SEQUENCE [LARGE SCALE GENOMIC DNA]</scope>
    <source>
        <strain evidence="3 4">I2</strain>
    </source>
</reference>
<organism evidence="3 4">
    <name type="scientific">Myceligenerans indicum</name>
    <dbReference type="NCBI Taxonomy" id="2593663"/>
    <lineage>
        <taxon>Bacteria</taxon>
        <taxon>Bacillati</taxon>
        <taxon>Actinomycetota</taxon>
        <taxon>Actinomycetes</taxon>
        <taxon>Micrococcales</taxon>
        <taxon>Promicromonosporaceae</taxon>
        <taxon>Myceligenerans</taxon>
    </lineage>
</organism>
<comment type="caution">
    <text evidence="3">The sequence shown here is derived from an EMBL/GenBank/DDBJ whole genome shotgun (WGS) entry which is preliminary data.</text>
</comment>
<keyword evidence="2" id="KW-0812">Transmembrane</keyword>
<feature type="region of interest" description="Disordered" evidence="1">
    <location>
        <begin position="1"/>
        <end position="74"/>
    </location>
</feature>
<gene>
    <name evidence="3" type="ORF">HGK34_00135</name>
</gene>
<keyword evidence="2" id="KW-1133">Transmembrane helix</keyword>
<dbReference type="Proteomes" id="UP000675409">
    <property type="component" value="Unassembled WGS sequence"/>
</dbReference>
<evidence type="ECO:0000256" key="1">
    <source>
        <dbReference type="SAM" id="MobiDB-lite"/>
    </source>
</evidence>
<accession>A0ABS1LEI1</accession>
<dbReference type="EMBL" id="JABBYC010000001">
    <property type="protein sequence ID" value="MBL0884700.1"/>
    <property type="molecule type" value="Genomic_DNA"/>
</dbReference>
<keyword evidence="2" id="KW-0472">Membrane</keyword>
<evidence type="ECO:0000256" key="2">
    <source>
        <dbReference type="SAM" id="Phobius"/>
    </source>
</evidence>
<proteinExistence type="predicted"/>
<protein>
    <submittedName>
        <fullName evidence="3">MFS transporter</fullName>
    </submittedName>
</protein>
<name>A0ABS1LEI1_9MICO</name>